<sequence length="113" mass="13058">MWLPKDLVYEGGSSGIPGVYQNNLRGQTDLPTDKASDIYGFMQIVELSEYFTRFTAYITDKGFIEHREPRHEDGPPAQTLDSITTDIFKLRGNLAFRVEYQKKEKIKRNRPLS</sequence>
<reference evidence="1 2" key="1">
    <citation type="submission" date="2020-01" db="EMBL/GenBank/DDBJ databases">
        <authorList>
            <person name="Palmer J.M."/>
        </authorList>
    </citation>
    <scope>NUCLEOTIDE SEQUENCE [LARGE SCALE GENOMIC DNA]</scope>
    <source>
        <strain evidence="1 2">TWF970</strain>
    </source>
</reference>
<protein>
    <submittedName>
        <fullName evidence="1">Uncharacterized protein</fullName>
    </submittedName>
</protein>
<comment type="caution">
    <text evidence="1">The sequence shown here is derived from an EMBL/GenBank/DDBJ whole genome shotgun (WGS) entry which is preliminary data.</text>
</comment>
<proteinExistence type="predicted"/>
<evidence type="ECO:0000313" key="1">
    <source>
        <dbReference type="EMBL" id="KAF3284196.1"/>
    </source>
</evidence>
<evidence type="ECO:0000313" key="2">
    <source>
        <dbReference type="Proteomes" id="UP000474640"/>
    </source>
</evidence>
<dbReference type="AlphaFoldDB" id="A0A7C8VIH6"/>
<dbReference type="Proteomes" id="UP000474640">
    <property type="component" value="Unassembled WGS sequence"/>
</dbReference>
<organism evidence="1 2">
    <name type="scientific">Orbilia oligospora</name>
    <name type="common">Nematode-trapping fungus</name>
    <name type="synonym">Arthrobotrys oligospora</name>
    <dbReference type="NCBI Taxonomy" id="2813651"/>
    <lineage>
        <taxon>Eukaryota</taxon>
        <taxon>Fungi</taxon>
        <taxon>Dikarya</taxon>
        <taxon>Ascomycota</taxon>
        <taxon>Pezizomycotina</taxon>
        <taxon>Orbiliomycetes</taxon>
        <taxon>Orbiliales</taxon>
        <taxon>Orbiliaceae</taxon>
        <taxon>Orbilia</taxon>
    </lineage>
</organism>
<name>A0A7C8VIH6_ORBOL</name>
<dbReference type="EMBL" id="JAABOJ010000009">
    <property type="protein sequence ID" value="KAF3284196.1"/>
    <property type="molecule type" value="Genomic_DNA"/>
</dbReference>
<accession>A0A7C8VIH6</accession>
<gene>
    <name evidence="1" type="ORF">TWF970_011415</name>
</gene>